<protein>
    <submittedName>
        <fullName evidence="1">Uncharacterized protein</fullName>
    </submittedName>
</protein>
<organism evidence="1 2">
    <name type="scientific">Boeremia exigua</name>
    <dbReference type="NCBI Taxonomy" id="749465"/>
    <lineage>
        <taxon>Eukaryota</taxon>
        <taxon>Fungi</taxon>
        <taxon>Dikarya</taxon>
        <taxon>Ascomycota</taxon>
        <taxon>Pezizomycotina</taxon>
        <taxon>Dothideomycetes</taxon>
        <taxon>Pleosporomycetidae</taxon>
        <taxon>Pleosporales</taxon>
        <taxon>Pleosporineae</taxon>
        <taxon>Didymellaceae</taxon>
        <taxon>Boeremia</taxon>
    </lineage>
</organism>
<reference evidence="1" key="1">
    <citation type="submission" date="2022-11" db="EMBL/GenBank/DDBJ databases">
        <title>Genome Sequence of Boeremia exigua.</title>
        <authorList>
            <person name="Buettner E."/>
        </authorList>
    </citation>
    <scope>NUCLEOTIDE SEQUENCE</scope>
    <source>
        <strain evidence="1">CU02</strain>
    </source>
</reference>
<evidence type="ECO:0000313" key="2">
    <source>
        <dbReference type="Proteomes" id="UP001153331"/>
    </source>
</evidence>
<comment type="caution">
    <text evidence="1">The sequence shown here is derived from an EMBL/GenBank/DDBJ whole genome shotgun (WGS) entry which is preliminary data.</text>
</comment>
<sequence>MDGITPLSAMPTHIETDHTNDNQSLEHPDAAFLELARGLELYIDEITRQPTFDRLFDLPIEIRHEIYKYYLLDDRRSLAARQWPFLYWAGFRIRHELEVRVSVSFLPMLCLVNKTLFRELTSFLFCYLIVACKNRSSALHFFTTAARMQAQGLEVAQKIRRLTIFDMIGVRLPVYRSNVAVSERLVAIGASYLAMEQITRRLNSCRELRQITIGFAAHVEGDFSHTTNSRITAESVGPFLAGFDLRSILRLR</sequence>
<evidence type="ECO:0000313" key="1">
    <source>
        <dbReference type="EMBL" id="KAJ8118208.1"/>
    </source>
</evidence>
<proteinExistence type="predicted"/>
<dbReference type="EMBL" id="JAPHNI010000026">
    <property type="protein sequence ID" value="KAJ8118208.1"/>
    <property type="molecule type" value="Genomic_DNA"/>
</dbReference>
<dbReference type="Proteomes" id="UP001153331">
    <property type="component" value="Unassembled WGS sequence"/>
</dbReference>
<accession>A0ACC2IST9</accession>
<gene>
    <name evidence="1" type="ORF">OPT61_g755</name>
</gene>
<keyword evidence="2" id="KW-1185">Reference proteome</keyword>
<name>A0ACC2IST9_9PLEO</name>